<name>A0A916TK22_9ACTN</name>
<reference evidence="1" key="2">
    <citation type="submission" date="2020-09" db="EMBL/GenBank/DDBJ databases">
        <authorList>
            <person name="Sun Q."/>
            <person name="Zhou Y."/>
        </authorList>
    </citation>
    <scope>NUCLEOTIDE SEQUENCE</scope>
    <source>
        <strain evidence="1">CGMCC 1.12827</strain>
    </source>
</reference>
<gene>
    <name evidence="1" type="ORF">GCM10011489_39930</name>
</gene>
<protein>
    <submittedName>
        <fullName evidence="1">Uncharacterized protein</fullName>
    </submittedName>
</protein>
<dbReference type="EMBL" id="BMGC01000087">
    <property type="protein sequence ID" value="GGB48896.1"/>
    <property type="molecule type" value="Genomic_DNA"/>
</dbReference>
<proteinExistence type="predicted"/>
<reference evidence="1" key="1">
    <citation type="journal article" date="2014" name="Int. J. Syst. Evol. Microbiol.">
        <title>Complete genome sequence of Corynebacterium casei LMG S-19264T (=DSM 44701T), isolated from a smear-ripened cheese.</title>
        <authorList>
            <consortium name="US DOE Joint Genome Institute (JGI-PGF)"/>
            <person name="Walter F."/>
            <person name="Albersmeier A."/>
            <person name="Kalinowski J."/>
            <person name="Ruckert C."/>
        </authorList>
    </citation>
    <scope>NUCLEOTIDE SEQUENCE</scope>
    <source>
        <strain evidence="1">CGMCC 1.12827</strain>
    </source>
</reference>
<dbReference type="AlphaFoldDB" id="A0A916TK22"/>
<sequence length="56" mass="6334">MGSNLFSNYPADKYRDLVMRRGAAGLSEYAMYFREAADRLAASFTGKPFDDTIFMP</sequence>
<organism evidence="1 2">
    <name type="scientific">Gordonia jinhuaensis</name>
    <dbReference type="NCBI Taxonomy" id="1517702"/>
    <lineage>
        <taxon>Bacteria</taxon>
        <taxon>Bacillati</taxon>
        <taxon>Actinomycetota</taxon>
        <taxon>Actinomycetes</taxon>
        <taxon>Mycobacteriales</taxon>
        <taxon>Gordoniaceae</taxon>
        <taxon>Gordonia</taxon>
    </lineage>
</organism>
<evidence type="ECO:0000313" key="2">
    <source>
        <dbReference type="Proteomes" id="UP000621454"/>
    </source>
</evidence>
<evidence type="ECO:0000313" key="1">
    <source>
        <dbReference type="EMBL" id="GGB48896.1"/>
    </source>
</evidence>
<dbReference type="Proteomes" id="UP000621454">
    <property type="component" value="Unassembled WGS sequence"/>
</dbReference>
<comment type="caution">
    <text evidence="1">The sequence shown here is derived from an EMBL/GenBank/DDBJ whole genome shotgun (WGS) entry which is preliminary data.</text>
</comment>
<accession>A0A916TK22</accession>
<keyword evidence="2" id="KW-1185">Reference proteome</keyword>